<dbReference type="GO" id="GO:0061621">
    <property type="term" value="P:canonical glycolysis"/>
    <property type="evidence" value="ECO:0007669"/>
    <property type="project" value="TreeGrafter"/>
</dbReference>
<dbReference type="HAMAP" id="MF_01976">
    <property type="entry name" value="Phosphofructokinase_III"/>
    <property type="match status" value="1"/>
</dbReference>
<evidence type="ECO:0000256" key="8">
    <source>
        <dbReference type="ARBA" id="ARBA00022777"/>
    </source>
</evidence>
<evidence type="ECO:0000256" key="10">
    <source>
        <dbReference type="ARBA" id="ARBA00022842"/>
    </source>
</evidence>
<evidence type="ECO:0000313" key="14">
    <source>
        <dbReference type="EMBL" id="GAV23801.1"/>
    </source>
</evidence>
<dbReference type="GO" id="GO:0005524">
    <property type="term" value="F:ATP binding"/>
    <property type="evidence" value="ECO:0007669"/>
    <property type="project" value="UniProtKB-KW"/>
</dbReference>
<feature type="domain" description="Phosphofructokinase" evidence="13">
    <location>
        <begin position="3"/>
        <end position="309"/>
    </location>
</feature>
<dbReference type="Gene3D" id="3.40.50.450">
    <property type="match status" value="1"/>
</dbReference>
<dbReference type="GO" id="GO:0048029">
    <property type="term" value="F:monosaccharide binding"/>
    <property type="evidence" value="ECO:0007669"/>
    <property type="project" value="TreeGrafter"/>
</dbReference>
<evidence type="ECO:0000256" key="7">
    <source>
        <dbReference type="ARBA" id="ARBA00022741"/>
    </source>
</evidence>
<dbReference type="Pfam" id="PF00365">
    <property type="entry name" value="PFK"/>
    <property type="match status" value="1"/>
</dbReference>
<dbReference type="GO" id="GO:0016208">
    <property type="term" value="F:AMP binding"/>
    <property type="evidence" value="ECO:0007669"/>
    <property type="project" value="TreeGrafter"/>
</dbReference>
<proteinExistence type="inferred from homology"/>
<evidence type="ECO:0000256" key="4">
    <source>
        <dbReference type="ARBA" id="ARBA00022490"/>
    </source>
</evidence>
<dbReference type="RefSeq" id="WP_075860204.1">
    <property type="nucleotide sequence ID" value="NZ_BDJK01000056.1"/>
</dbReference>
<sequence length="361" mass="38522">MAIGILTGGGDCPGLNAVIRALVKSFYQKLPGEKVIGFLDGFRGLIDNKSVNLKTQDVVGLLPKGGTILGTSNRDNPFKFPVMVNGKLEFQDVSDTVIANLQKHNIEVLFVIGGDGSLSIAHELSLKGVKVIGIPKTIDNDLEATEFTFGFDSAVRTATKALDMLHTTAESHHRIMVLEVMGRYAGWIALYSGLAGGADVILIPEIPFNWESVCRKIQKRKAEGKHFSIVVVAEGAHAQGGERIVAKYIKESTDPVRLGGIGQVVAEHLSNCTGLESRVTVLGHLQRGGGPTPFDRILATRFGVAAVNAWLAGKYNVMVALQGGKITAVPISEGIKKLKLVPLDSEIIMTAKATGISFGDD</sequence>
<dbReference type="STRING" id="870242.cpu_23110"/>
<dbReference type="InterPro" id="IPR012829">
    <property type="entry name" value="Phosphofructokinase_III"/>
</dbReference>
<dbReference type="NCBIfam" id="NF002872">
    <property type="entry name" value="PRK03202.1"/>
    <property type="match status" value="1"/>
</dbReference>
<dbReference type="GO" id="GO:0006002">
    <property type="term" value="P:fructose 6-phosphate metabolic process"/>
    <property type="evidence" value="ECO:0007669"/>
    <property type="project" value="InterPro"/>
</dbReference>
<dbReference type="GO" id="GO:0070095">
    <property type="term" value="F:fructose-6-phosphate binding"/>
    <property type="evidence" value="ECO:0007669"/>
    <property type="project" value="TreeGrafter"/>
</dbReference>
<dbReference type="GO" id="GO:0047334">
    <property type="term" value="F:diphosphate-fructose-6-phosphate 1-phosphotransferase activity"/>
    <property type="evidence" value="ECO:0007669"/>
    <property type="project" value="InterPro"/>
</dbReference>
<dbReference type="OrthoDB" id="9802503at2"/>
<keyword evidence="5 12" id="KW-0808">Transferase</keyword>
<dbReference type="GO" id="GO:0005945">
    <property type="term" value="C:6-phosphofructokinase complex"/>
    <property type="evidence" value="ECO:0007669"/>
    <property type="project" value="TreeGrafter"/>
</dbReference>
<comment type="function">
    <text evidence="12">Catalyzes the phosphorylation of D-fructose 6-phosphate to fructose 1,6-bisphosphate by ATP, the first committing step of glycolysis.</text>
</comment>
<dbReference type="GO" id="GO:0030388">
    <property type="term" value="P:fructose 1,6-bisphosphate metabolic process"/>
    <property type="evidence" value="ECO:0007669"/>
    <property type="project" value="TreeGrafter"/>
</dbReference>
<comment type="similarity">
    <text evidence="12">Belongs to the phosphofructokinase type A (PFKA) family. Mixed-substrate PFK group III subfamily.</text>
</comment>
<dbReference type="InterPro" id="IPR012003">
    <property type="entry name" value="ATP_PFK_prok-type"/>
</dbReference>
<keyword evidence="11 12" id="KW-0324">Glycolysis</keyword>
<dbReference type="AlphaFoldDB" id="A0A1L8CY45"/>
<feature type="binding site" description="in other chain" evidence="12">
    <location>
        <position position="234"/>
    </location>
    <ligand>
        <name>substrate</name>
        <note>ligand shared between dimeric partners</note>
    </ligand>
</feature>
<comment type="caution">
    <text evidence="12">Lacks conserved residue(s) required for the propagation of feature annotation.</text>
</comment>
<evidence type="ECO:0000256" key="1">
    <source>
        <dbReference type="ARBA" id="ARBA00001946"/>
    </source>
</evidence>
<feature type="binding site" evidence="12">
    <location>
        <position position="278"/>
    </location>
    <ligand>
        <name>substrate</name>
        <note>ligand shared between dimeric partners</note>
    </ligand>
</feature>
<evidence type="ECO:0000256" key="5">
    <source>
        <dbReference type="ARBA" id="ARBA00022679"/>
    </source>
</evidence>
<comment type="pathway">
    <text evidence="3 12">Carbohydrate degradation; glycolysis; D-glyceraldehyde 3-phosphate and glycerone phosphate from D-glucose: step 3/4.</text>
</comment>
<dbReference type="GO" id="GO:0003872">
    <property type="term" value="F:6-phosphofructokinase activity"/>
    <property type="evidence" value="ECO:0007669"/>
    <property type="project" value="UniProtKB-UniRule"/>
</dbReference>
<evidence type="ECO:0000256" key="2">
    <source>
        <dbReference type="ARBA" id="ARBA00004496"/>
    </source>
</evidence>
<evidence type="ECO:0000256" key="12">
    <source>
        <dbReference type="HAMAP-Rule" id="MF_01976"/>
    </source>
</evidence>
<dbReference type="PIRSF" id="PIRSF000532">
    <property type="entry name" value="ATP_PFK_prok"/>
    <property type="match status" value="1"/>
</dbReference>
<dbReference type="GO" id="GO:0046872">
    <property type="term" value="F:metal ion binding"/>
    <property type="evidence" value="ECO:0007669"/>
    <property type="project" value="UniProtKB-KW"/>
</dbReference>
<protein>
    <recommendedName>
        <fullName evidence="12">ATP-dependent 6-phosphofructokinase</fullName>
        <shortName evidence="12">ATP-PFK</shortName>
        <shortName evidence="12">Phosphofructokinase</shortName>
        <ecNumber evidence="12">2.7.1.11</ecNumber>
    </recommendedName>
    <alternativeName>
        <fullName evidence="12">Phosphohexokinase</fullName>
    </alternativeName>
</protein>
<reference evidence="15" key="1">
    <citation type="submission" date="2016-12" db="EMBL/GenBank/DDBJ databases">
        <title>Draft Genome Sequences od Carboxydothermus pertinax and islandicus, Hydrogenogenic Carboxydotrophic Bacteria.</title>
        <authorList>
            <person name="Fukuyama Y."/>
            <person name="Ohmae K."/>
            <person name="Yoneda Y."/>
            <person name="Yoshida T."/>
            <person name="Sako Y."/>
        </authorList>
    </citation>
    <scope>NUCLEOTIDE SEQUENCE [LARGE SCALE GENOMIC DNA]</scope>
    <source>
        <strain evidence="15">Ug1</strain>
    </source>
</reference>
<evidence type="ECO:0000256" key="9">
    <source>
        <dbReference type="ARBA" id="ARBA00022840"/>
    </source>
</evidence>
<keyword evidence="10 12" id="KW-0460">Magnesium</keyword>
<dbReference type="PANTHER" id="PTHR13697">
    <property type="entry name" value="PHOSPHOFRUCTOKINASE"/>
    <property type="match status" value="1"/>
</dbReference>
<dbReference type="Gene3D" id="3.40.50.460">
    <property type="entry name" value="Phosphofructokinase domain"/>
    <property type="match status" value="1"/>
</dbReference>
<evidence type="ECO:0000256" key="6">
    <source>
        <dbReference type="ARBA" id="ARBA00022723"/>
    </source>
</evidence>
<dbReference type="PRINTS" id="PR00476">
    <property type="entry name" value="PHFRCTKINASE"/>
</dbReference>
<comment type="catalytic activity">
    <reaction evidence="12">
        <text>beta-D-fructose 6-phosphate + ATP = beta-D-fructose 1,6-bisphosphate + ADP + H(+)</text>
        <dbReference type="Rhea" id="RHEA:16109"/>
        <dbReference type="ChEBI" id="CHEBI:15378"/>
        <dbReference type="ChEBI" id="CHEBI:30616"/>
        <dbReference type="ChEBI" id="CHEBI:32966"/>
        <dbReference type="ChEBI" id="CHEBI:57634"/>
        <dbReference type="ChEBI" id="CHEBI:456216"/>
        <dbReference type="EC" id="2.7.1.11"/>
    </reaction>
</comment>
<gene>
    <name evidence="12" type="primary">pfkA</name>
    <name evidence="14" type="ORF">cpu_23110</name>
</gene>
<feature type="binding site" description="in other chain" evidence="12">
    <location>
        <begin position="284"/>
        <end position="287"/>
    </location>
    <ligand>
        <name>substrate</name>
        <note>ligand shared between dimeric partners</note>
    </ligand>
</feature>
<dbReference type="EMBL" id="BDJK01000056">
    <property type="protein sequence ID" value="GAV23801.1"/>
    <property type="molecule type" value="Genomic_DNA"/>
</dbReference>
<evidence type="ECO:0000313" key="15">
    <source>
        <dbReference type="Proteomes" id="UP000187485"/>
    </source>
</evidence>
<keyword evidence="4 12" id="KW-0963">Cytoplasm</keyword>
<dbReference type="InterPro" id="IPR015912">
    <property type="entry name" value="Phosphofructokinase_CS"/>
</dbReference>
<feature type="active site" description="Proton acceptor" evidence="12">
    <location>
        <position position="139"/>
    </location>
</feature>
<evidence type="ECO:0000256" key="3">
    <source>
        <dbReference type="ARBA" id="ARBA00004679"/>
    </source>
</evidence>
<keyword evidence="6 12" id="KW-0479">Metal-binding</keyword>
<feature type="binding site" evidence="12">
    <location>
        <begin position="114"/>
        <end position="117"/>
    </location>
    <ligand>
        <name>ATP</name>
        <dbReference type="ChEBI" id="CHEBI:30616"/>
    </ligand>
</feature>
<feature type="binding site" description="in other chain" evidence="12">
    <location>
        <begin position="181"/>
        <end position="183"/>
    </location>
    <ligand>
        <name>substrate</name>
        <note>ligand shared between dimeric partners</note>
    </ligand>
</feature>
<keyword evidence="9 12" id="KW-0067">ATP-binding</keyword>
<dbReference type="InterPro" id="IPR035966">
    <property type="entry name" value="PKF_sf"/>
</dbReference>
<feature type="binding site" evidence="12">
    <location>
        <position position="10"/>
    </location>
    <ligand>
        <name>ATP</name>
        <dbReference type="ChEBI" id="CHEBI:30616"/>
    </ligand>
</feature>
<dbReference type="FunFam" id="3.40.50.460:FF:000002">
    <property type="entry name" value="ATP-dependent 6-phosphofructokinase"/>
    <property type="match status" value="1"/>
</dbReference>
<feature type="binding site" evidence="12">
    <location>
        <position position="115"/>
    </location>
    <ligand>
        <name>Mg(2+)</name>
        <dbReference type="ChEBI" id="CHEBI:18420"/>
        <note>catalytic</note>
    </ligand>
</feature>
<dbReference type="SUPFAM" id="SSF53784">
    <property type="entry name" value="Phosphofructokinase"/>
    <property type="match status" value="1"/>
</dbReference>
<keyword evidence="15" id="KW-1185">Reference proteome</keyword>
<comment type="cofactor">
    <cofactor evidence="1 12">
        <name>Mg(2+)</name>
        <dbReference type="ChEBI" id="CHEBI:18420"/>
    </cofactor>
</comment>
<dbReference type="PANTHER" id="PTHR13697:SF52">
    <property type="entry name" value="ATP-DEPENDENT 6-PHOSPHOFRUCTOKINASE 3"/>
    <property type="match status" value="1"/>
</dbReference>
<dbReference type="PROSITE" id="PS00433">
    <property type="entry name" value="PHOSPHOFRUCTOKINASE"/>
    <property type="match status" value="1"/>
</dbReference>
<dbReference type="Proteomes" id="UP000187485">
    <property type="component" value="Unassembled WGS sequence"/>
</dbReference>
<accession>A0A1L8CY45</accession>
<keyword evidence="8 12" id="KW-0418">Kinase</keyword>
<keyword evidence="7 12" id="KW-0547">Nucleotide-binding</keyword>
<feature type="binding site" description="in other chain" evidence="12">
    <location>
        <begin position="137"/>
        <end position="139"/>
    </location>
    <ligand>
        <name>substrate</name>
        <note>ligand shared between dimeric partners</note>
    </ligand>
</feature>
<evidence type="ECO:0000259" key="13">
    <source>
        <dbReference type="Pfam" id="PF00365"/>
    </source>
</evidence>
<dbReference type="InterPro" id="IPR022953">
    <property type="entry name" value="ATP_PFK"/>
</dbReference>
<feature type="binding site" evidence="12">
    <location>
        <begin position="74"/>
        <end position="75"/>
    </location>
    <ligand>
        <name>ATP</name>
        <dbReference type="ChEBI" id="CHEBI:30616"/>
    </ligand>
</feature>
<dbReference type="UniPathway" id="UPA00109">
    <property type="reaction ID" value="UER00182"/>
</dbReference>
<evidence type="ECO:0000256" key="11">
    <source>
        <dbReference type="ARBA" id="ARBA00023152"/>
    </source>
</evidence>
<dbReference type="GO" id="GO:0042802">
    <property type="term" value="F:identical protein binding"/>
    <property type="evidence" value="ECO:0007669"/>
    <property type="project" value="TreeGrafter"/>
</dbReference>
<dbReference type="NCBIfam" id="TIGR02483">
    <property type="entry name" value="PFK_mixed"/>
    <property type="match status" value="1"/>
</dbReference>
<comment type="subcellular location">
    <subcellularLocation>
        <location evidence="2 12">Cytoplasm</location>
    </subcellularLocation>
</comment>
<name>A0A1L8CY45_9THEO</name>
<comment type="caution">
    <text evidence="14">The sequence shown here is derived from an EMBL/GenBank/DDBJ whole genome shotgun (WGS) entry which is preliminary data.</text>
</comment>
<feature type="site" description="Important for substrate specificity; cannot use PPi as phosphoryl donor" evidence="12">
    <location>
        <position position="116"/>
    </location>
</feature>
<organism evidence="14 15">
    <name type="scientific">Carboxydothermus pertinax</name>
    <dbReference type="NCBI Taxonomy" id="870242"/>
    <lineage>
        <taxon>Bacteria</taxon>
        <taxon>Bacillati</taxon>
        <taxon>Bacillota</taxon>
        <taxon>Clostridia</taxon>
        <taxon>Thermoanaerobacterales</taxon>
        <taxon>Thermoanaerobacteraceae</taxon>
        <taxon>Carboxydothermus</taxon>
    </lineage>
</organism>
<dbReference type="EC" id="2.7.1.11" evidence="12"/>
<dbReference type="InterPro" id="IPR000023">
    <property type="entry name" value="Phosphofructokinase_dom"/>
</dbReference>
<comment type="subunit">
    <text evidence="12">Homodimer or homotetramer.</text>
</comment>
<feature type="binding site" evidence="12">
    <location>
        <position position="174"/>
    </location>
    <ligand>
        <name>substrate</name>
        <note>ligand shared between dimeric partners</note>
    </ligand>
</feature>